<dbReference type="Gramene" id="RZC72182">
    <property type="protein sequence ID" value="RZC72182"/>
    <property type="gene ID" value="C5167_035379"/>
</dbReference>
<dbReference type="EMBL" id="CM010721">
    <property type="protein sequence ID" value="RZC72182.1"/>
    <property type="molecule type" value="Genomic_DNA"/>
</dbReference>
<proteinExistence type="predicted"/>
<reference evidence="2 3" key="1">
    <citation type="journal article" date="2018" name="Science">
        <title>The opium poppy genome and morphinan production.</title>
        <authorList>
            <person name="Guo L."/>
            <person name="Winzer T."/>
            <person name="Yang X."/>
            <person name="Li Y."/>
            <person name="Ning Z."/>
            <person name="He Z."/>
            <person name="Teodor R."/>
            <person name="Lu Y."/>
            <person name="Bowser T.A."/>
            <person name="Graham I.A."/>
            <person name="Ye K."/>
        </authorList>
    </citation>
    <scope>NUCLEOTIDE SEQUENCE [LARGE SCALE GENOMIC DNA]</scope>
    <source>
        <strain evidence="3">cv. HN1</strain>
        <tissue evidence="2">Leaves</tissue>
    </source>
</reference>
<dbReference type="Proteomes" id="UP000316621">
    <property type="component" value="Chromosome 7"/>
</dbReference>
<feature type="region of interest" description="Disordered" evidence="1">
    <location>
        <begin position="76"/>
        <end position="108"/>
    </location>
</feature>
<keyword evidence="3" id="KW-1185">Reference proteome</keyword>
<feature type="compositionally biased region" description="Polar residues" evidence="1">
    <location>
        <begin position="81"/>
        <end position="90"/>
    </location>
</feature>
<evidence type="ECO:0000313" key="3">
    <source>
        <dbReference type="Proteomes" id="UP000316621"/>
    </source>
</evidence>
<organism evidence="2 3">
    <name type="scientific">Papaver somniferum</name>
    <name type="common">Opium poppy</name>
    <dbReference type="NCBI Taxonomy" id="3469"/>
    <lineage>
        <taxon>Eukaryota</taxon>
        <taxon>Viridiplantae</taxon>
        <taxon>Streptophyta</taxon>
        <taxon>Embryophyta</taxon>
        <taxon>Tracheophyta</taxon>
        <taxon>Spermatophyta</taxon>
        <taxon>Magnoliopsida</taxon>
        <taxon>Ranunculales</taxon>
        <taxon>Papaveraceae</taxon>
        <taxon>Papaveroideae</taxon>
        <taxon>Papaver</taxon>
    </lineage>
</organism>
<name>A0A4Y7KII0_PAPSO</name>
<evidence type="ECO:0000313" key="2">
    <source>
        <dbReference type="EMBL" id="RZC72182.1"/>
    </source>
</evidence>
<protein>
    <submittedName>
        <fullName evidence="2">Uncharacterized protein</fullName>
    </submittedName>
</protein>
<sequence>MQNTLMVSQITCSTSKTVPRSTYKRFKQLRDMAEGENWMTRVMISRTWNELDFLGTNEVQSLDLLMIDENELKTLERSESPQKMLNSPSSCYRLDRPEGESGLANGNI</sequence>
<gene>
    <name evidence="2" type="ORF">C5167_035379</name>
</gene>
<evidence type="ECO:0000256" key="1">
    <source>
        <dbReference type="SAM" id="MobiDB-lite"/>
    </source>
</evidence>
<accession>A0A4Y7KII0</accession>
<dbReference type="AlphaFoldDB" id="A0A4Y7KII0"/>